<proteinExistence type="predicted"/>
<name>A0ACC1T4B0_9APHY</name>
<protein>
    <submittedName>
        <fullName evidence="1">Uncharacterized protein</fullName>
    </submittedName>
</protein>
<gene>
    <name evidence="1" type="ORF">NM688_g3974</name>
</gene>
<sequence>MASFLAMMPQDQVAQNVARHPLNVKPKTRRKELDSIRDDREWLKQALYDSDKVLPRKQPRLSSQEMCAMSDDRASALPASGPSHIVRISPTPPPESPSAPDIPDFFLPPTRSGRVRRPPKNFQDLVPSAAPNQREYKHIVQMLPPTSVPVPVPAPTPLPNSPHLTNSSTAHGSSSKPVAEAPDPVLETQPDEFGVFRRYYRQPMLTPDKEALVDDLADSPNIEPRVQATKEYEKPERAFRRALGKAVQAAVDWFAPFLNPTVFRVMHWTYTGSHEKSHDEMNRLVFDVMRVPDFNADDLDSFEISREEKRLDRTLLCPESLQAEGWRQVSVKIPLPKERSSHESIETVPTMTIAGIWMRSLVNLICELCRDVSVRHLNLIPFELWHRDSDTGEETRLYSEIYNSKAMLDEDAKIRAQPRNPEDGPMVEYVIMPIVFYSDSTRLANFGTASLWPLYFWNYALSKYVNGKQSNFAAHHIAYIPSASLYLKVFFFLLLTYLKLPDILQDFYQKVYGTAATKETLRFCKTELMHAILLILLDPDFMYAYEHGLLIQCGDGVLRRMFPRIFAYSSDYPERVLLTCIRFLAKCLCPTCLSTKMDAPDMGSVRDMRLRQNLREDSKAVQDAIARARNLIFFKGLSTNSKRVEDILKPESLLPTRSAFSLRLAPFGINHYSLFKPDLMHEFELGVWKAIFAHILRLLQYYGGSSLTTLNERFRSVPTFGRGTIRRFGPNVSEMKQFAAHNYENVLQCIVPCLEGLLPAAMERIVFDMIWFLLVWHALAKLRLHTEATVRIFRGATTQLGRAVRKFERACAPLDTQELPKETTARGKHMAGKAMTKEKAKSVGNQGTRVDGAPGMQAAPALAKKTKKLNLRTFKWHDLPHFPDQITLVGPTDIYSTQTGESEHKRVKGWYGLVNKNKHEGQIATKQQRQKALMEIKKRDVVATEAREEAERANEADQEKIRYSRFQFGTTWTDVEDEELGRTSFDAHHHIGDSQRVHEDIFKLSDTNSKDPALRNFVSDLKNHLLARILGNEFNGEEHDFTDEQRAQIRIVNNRIYRHQILQVNFTTYDMRRDQDTLNPRTHANFMVLNPGEDNLDENKTPSYTGPGHIAKEVRRMEFLWVRWFGRDLKAPGGFATRRLHRLGFVDADELGAFGFLDPSLVIRGVHLIPAFHYGRTQDLLGPSILRRELDKEDCEDWKYYYVDMFVDRDMVMRYLGGGIGHAFLRGIVDIIDVFRYFVKVDSSPNGDGNDGARLNDDEETEEESYDMAAGEWGDQELEEDDQIDNTDDEESEEDEKEESEPEDEEWDQEH</sequence>
<comment type="caution">
    <text evidence="1">The sequence shown here is derived from an EMBL/GenBank/DDBJ whole genome shotgun (WGS) entry which is preliminary data.</text>
</comment>
<dbReference type="EMBL" id="JANHOG010000618">
    <property type="protein sequence ID" value="KAJ3552779.1"/>
    <property type="molecule type" value="Genomic_DNA"/>
</dbReference>
<reference evidence="1" key="1">
    <citation type="submission" date="2022-07" db="EMBL/GenBank/DDBJ databases">
        <title>Genome Sequence of Phlebia brevispora.</title>
        <authorList>
            <person name="Buettner E."/>
        </authorList>
    </citation>
    <scope>NUCLEOTIDE SEQUENCE</scope>
    <source>
        <strain evidence="1">MPL23</strain>
    </source>
</reference>
<accession>A0ACC1T4B0</accession>
<evidence type="ECO:0000313" key="1">
    <source>
        <dbReference type="EMBL" id="KAJ3552779.1"/>
    </source>
</evidence>
<dbReference type="Proteomes" id="UP001148662">
    <property type="component" value="Unassembled WGS sequence"/>
</dbReference>
<organism evidence="1 2">
    <name type="scientific">Phlebia brevispora</name>
    <dbReference type="NCBI Taxonomy" id="194682"/>
    <lineage>
        <taxon>Eukaryota</taxon>
        <taxon>Fungi</taxon>
        <taxon>Dikarya</taxon>
        <taxon>Basidiomycota</taxon>
        <taxon>Agaricomycotina</taxon>
        <taxon>Agaricomycetes</taxon>
        <taxon>Polyporales</taxon>
        <taxon>Meruliaceae</taxon>
        <taxon>Phlebia</taxon>
    </lineage>
</organism>
<keyword evidence="2" id="KW-1185">Reference proteome</keyword>
<evidence type="ECO:0000313" key="2">
    <source>
        <dbReference type="Proteomes" id="UP001148662"/>
    </source>
</evidence>